<gene>
    <name evidence="1" type="ORF">IX84_21965</name>
</gene>
<protein>
    <submittedName>
        <fullName evidence="1">Uncharacterized protein</fullName>
    </submittedName>
</protein>
<reference evidence="1 2" key="1">
    <citation type="journal article" date="2014" name="Int. J. Syst. Evol. Microbiol.">
        <title>Phaeodactylibacter xiamenensis gen. nov., sp. nov., a member of the family Saprospiraceae isolated from the marine alga Phaeodactylum tricornutum.</title>
        <authorList>
            <person name="Chen Z.Jr."/>
            <person name="Lei X."/>
            <person name="Lai Q."/>
            <person name="Li Y."/>
            <person name="Zhang B."/>
            <person name="Zhang J."/>
            <person name="Zhang H."/>
            <person name="Yang L."/>
            <person name="Zheng W."/>
            <person name="Tian Y."/>
            <person name="Yu Z."/>
            <person name="Xu H.Jr."/>
            <person name="Zheng T."/>
        </authorList>
    </citation>
    <scope>NUCLEOTIDE SEQUENCE [LARGE SCALE GENOMIC DNA]</scope>
    <source>
        <strain evidence="1 2">KD52</strain>
    </source>
</reference>
<keyword evidence="2" id="KW-1185">Reference proteome</keyword>
<dbReference type="AlphaFoldDB" id="A0A098S3Q8"/>
<comment type="caution">
    <text evidence="1">The sequence shown here is derived from an EMBL/GenBank/DDBJ whole genome shotgun (WGS) entry which is preliminary data.</text>
</comment>
<accession>A0A098S3Q8</accession>
<dbReference type="Proteomes" id="UP000029736">
    <property type="component" value="Unassembled WGS sequence"/>
</dbReference>
<dbReference type="STRING" id="1524460.IX84_21965"/>
<proteinExistence type="predicted"/>
<dbReference type="RefSeq" id="WP_044225304.1">
    <property type="nucleotide sequence ID" value="NZ_JBKAGJ010000026.1"/>
</dbReference>
<evidence type="ECO:0000313" key="2">
    <source>
        <dbReference type="Proteomes" id="UP000029736"/>
    </source>
</evidence>
<dbReference type="OrthoDB" id="9864697at2"/>
<evidence type="ECO:0000313" key="1">
    <source>
        <dbReference type="EMBL" id="KGE86448.1"/>
    </source>
</evidence>
<organism evidence="1 2">
    <name type="scientific">Phaeodactylibacter xiamenensis</name>
    <dbReference type="NCBI Taxonomy" id="1524460"/>
    <lineage>
        <taxon>Bacteria</taxon>
        <taxon>Pseudomonadati</taxon>
        <taxon>Bacteroidota</taxon>
        <taxon>Saprospiria</taxon>
        <taxon>Saprospirales</taxon>
        <taxon>Haliscomenobacteraceae</taxon>
        <taxon>Phaeodactylibacter</taxon>
    </lineage>
</organism>
<sequence length="194" mass="22108">MEPKIYHIKKGKTDFRPREPFWPHWAVGFEFEAVFHPSCWFSSEDVGGDDDRDDWLKLTGMTAFFSWNDHNAGMFAFRPTDAEGVMAVTGYTNDRKGNRTVGRKSILFKEVEVGQRFYGKGMLNATWPITADSIDYFLDTPAGTWSASHRFDIPFLPLYRQIGTYWGGKNNSPGPYGGAAPWDASLELAFNWIN</sequence>
<dbReference type="EMBL" id="JPOS01000079">
    <property type="protein sequence ID" value="KGE86448.1"/>
    <property type="molecule type" value="Genomic_DNA"/>
</dbReference>
<name>A0A098S3Q8_9BACT</name>